<reference evidence="2 3" key="1">
    <citation type="submission" date="2020-08" db="EMBL/GenBank/DDBJ databases">
        <title>Genomic Encyclopedia of Type Strains, Phase III (KMG-III): the genomes of soil and plant-associated and newly described type strains.</title>
        <authorList>
            <person name="Whitman W."/>
        </authorList>
    </citation>
    <scope>NUCLEOTIDE SEQUENCE [LARGE SCALE GENOMIC DNA]</scope>
    <source>
        <strain evidence="2 3">CECT 8305</strain>
    </source>
</reference>
<organism evidence="2 3">
    <name type="scientific">Streptomyces zagrosensis</name>
    <dbReference type="NCBI Taxonomy" id="1042984"/>
    <lineage>
        <taxon>Bacteria</taxon>
        <taxon>Bacillati</taxon>
        <taxon>Actinomycetota</taxon>
        <taxon>Actinomycetes</taxon>
        <taxon>Kitasatosporales</taxon>
        <taxon>Streptomycetaceae</taxon>
        <taxon>Streptomyces</taxon>
    </lineage>
</organism>
<proteinExistence type="predicted"/>
<evidence type="ECO:0000313" key="2">
    <source>
        <dbReference type="EMBL" id="MBB5937211.1"/>
    </source>
</evidence>
<evidence type="ECO:0000259" key="1">
    <source>
        <dbReference type="Pfam" id="PF14267"/>
    </source>
</evidence>
<evidence type="ECO:0000313" key="3">
    <source>
        <dbReference type="Proteomes" id="UP000588098"/>
    </source>
</evidence>
<sequence length="191" mass="20567">MSHPEFLPGTPELRIKLPKGGEARGHLLAEFGGNGTHKFLLREGCLVAAETWPGLGDHARRNRADLRASGGLADVTADPNLPPDQRRFRATRDIECNSPSAAAALVYGYDASGPESWRTAEGHPLADYLSTGWRASRKAWLVRGCPPRASGGVPPRSLCSGFPHKSAPRERRCSGPADTCVARRYVCSARA</sequence>
<dbReference type="AlphaFoldDB" id="A0A7W9QBI3"/>
<dbReference type="RefSeq" id="WP_246495015.1">
    <property type="nucleotide sequence ID" value="NZ_JACHJL010000010.1"/>
</dbReference>
<dbReference type="Proteomes" id="UP000588098">
    <property type="component" value="Unassembled WGS sequence"/>
</dbReference>
<dbReference type="InterPro" id="IPR025579">
    <property type="entry name" value="DUF4357"/>
</dbReference>
<comment type="caution">
    <text evidence="2">The sequence shown here is derived from an EMBL/GenBank/DDBJ whole genome shotgun (WGS) entry which is preliminary data.</text>
</comment>
<keyword evidence="3" id="KW-1185">Reference proteome</keyword>
<feature type="domain" description="DUF4357" evidence="1">
    <location>
        <begin position="84"/>
        <end position="125"/>
    </location>
</feature>
<name>A0A7W9QBI3_9ACTN</name>
<dbReference type="EMBL" id="JACHJL010000010">
    <property type="protein sequence ID" value="MBB5937211.1"/>
    <property type="molecule type" value="Genomic_DNA"/>
</dbReference>
<dbReference type="Pfam" id="PF14267">
    <property type="entry name" value="DUF4357"/>
    <property type="match status" value="1"/>
</dbReference>
<gene>
    <name evidence="2" type="ORF">FHS42_004290</name>
</gene>
<accession>A0A7W9QBI3</accession>
<protein>
    <recommendedName>
        <fullName evidence="1">DUF4357 domain-containing protein</fullName>
    </recommendedName>
</protein>